<dbReference type="PANTHER" id="PTHR37214">
    <property type="entry name" value="CYTOMEGALOVIRUS UL139 PROTEIN"/>
    <property type="match status" value="1"/>
</dbReference>
<protein>
    <submittedName>
        <fullName evidence="3">Uncharacterized protein At2g34580</fullName>
    </submittedName>
</protein>
<dbReference type="InterPro" id="IPR021042">
    <property type="entry name" value="Herpes_UL139_cytomegalovirus"/>
</dbReference>
<keyword evidence="1" id="KW-0175">Coiled coil</keyword>
<dbReference type="PANTHER" id="PTHR37214:SF2">
    <property type="entry name" value="CYTOMEGALOVIRUS UL139 PROTEIN"/>
    <property type="match status" value="1"/>
</dbReference>
<reference evidence="3" key="2">
    <citation type="submission" date="2000-03" db="EMBL/GenBank/DDBJ databases">
        <authorList>
            <person name="Rounsley S.D."/>
            <person name="Kaul S."/>
            <person name="Lin X."/>
            <person name="Ketchum K.A."/>
            <person name="Crosby M.L."/>
            <person name="Brandon R.C."/>
            <person name="Sykes S.M."/>
            <person name="Mason T.M."/>
            <person name="Kerlavage A.R."/>
            <person name="Adams M.D."/>
            <person name="Somerville C.R."/>
            <person name="Venter J.C."/>
        </authorList>
    </citation>
    <scope>NUCLEOTIDE SEQUENCE</scope>
</reference>
<dbReference type="ExpressionAtlas" id="O64689">
    <property type="expression patterns" value="baseline and differential"/>
</dbReference>
<dbReference type="Pfam" id="PF12507">
    <property type="entry name" value="HCMV_UL139"/>
    <property type="match status" value="1"/>
</dbReference>
<evidence type="ECO:0000256" key="1">
    <source>
        <dbReference type="SAM" id="Coils"/>
    </source>
</evidence>
<evidence type="ECO:0000256" key="2">
    <source>
        <dbReference type="SAM" id="Phobius"/>
    </source>
</evidence>
<accession>O64689</accession>
<reference evidence="3" key="3">
    <citation type="submission" date="2002-02" db="EMBL/GenBank/DDBJ databases">
        <authorList>
            <person name="Town C.D."/>
            <person name="Kaul S."/>
        </authorList>
    </citation>
    <scope>NUCLEOTIDE SEQUENCE</scope>
</reference>
<name>O64689_ARATH</name>
<dbReference type="EMBL" id="AC004077">
    <property type="protein sequence ID" value="AAC26687.2"/>
    <property type="molecule type" value="Genomic_DNA"/>
</dbReference>
<keyword evidence="2" id="KW-0812">Transmembrane</keyword>
<dbReference type="PIR" id="D84758">
    <property type="entry name" value="D84758"/>
</dbReference>
<feature type="transmembrane region" description="Helical" evidence="2">
    <location>
        <begin position="149"/>
        <end position="173"/>
    </location>
</feature>
<organism evidence="3">
    <name type="scientific">Arabidopsis thaliana</name>
    <name type="common">Mouse-ear cress</name>
    <dbReference type="NCBI Taxonomy" id="3702"/>
    <lineage>
        <taxon>Eukaryota</taxon>
        <taxon>Viridiplantae</taxon>
        <taxon>Streptophyta</taxon>
        <taxon>Embryophyta</taxon>
        <taxon>Tracheophyta</taxon>
        <taxon>Spermatophyta</taxon>
        <taxon>Magnoliopsida</taxon>
        <taxon>eudicotyledons</taxon>
        <taxon>Gunneridae</taxon>
        <taxon>Pentapetalae</taxon>
        <taxon>rosids</taxon>
        <taxon>malvids</taxon>
        <taxon>Brassicales</taxon>
        <taxon>Brassicaceae</taxon>
        <taxon>Camelineae</taxon>
        <taxon>Arabidopsis</taxon>
    </lineage>
</organism>
<evidence type="ECO:0000313" key="3">
    <source>
        <dbReference type="EMBL" id="AAC26687.2"/>
    </source>
</evidence>
<keyword evidence="2" id="KW-1133">Transmembrane helix</keyword>
<proteinExistence type="predicted"/>
<dbReference type="PhylomeDB" id="O64689"/>
<reference key="1">
    <citation type="journal article" date="1999" name="Nature">
        <title>Sequence and analysis of chromosome 2 of the plant Arabidopsis thaliana.</title>
        <authorList>
            <person name="Lin X."/>
            <person name="Kaul S."/>
            <person name="Rounsley S."/>
            <person name="Shea T.P."/>
            <person name="Benito M.I."/>
            <person name="Town C.D."/>
            <person name="Fujii C.Y."/>
            <person name="Mason T."/>
            <person name="Bowman C.L."/>
            <person name="Barnstead M."/>
            <person name="Feldblyum T.V."/>
            <person name="Buell C.R."/>
            <person name="Ketchum K.A."/>
            <person name="Lee J."/>
            <person name="Ronning C.M."/>
            <person name="Koo H.L."/>
            <person name="Moffat K.S."/>
            <person name="Cronin L.A."/>
            <person name="Shen M."/>
            <person name="Pai G."/>
            <person name="Van Aken S."/>
            <person name="Umayam L."/>
            <person name="Tallon L.J."/>
            <person name="Gill J.E."/>
            <person name="Adams M.D."/>
            <person name="Carrera A.J."/>
            <person name="Creasy T.H."/>
            <person name="Goodman H.M."/>
            <person name="Somerville C.R."/>
            <person name="Copenhaver G.P."/>
            <person name="Preuss D."/>
            <person name="Nierman W.C."/>
            <person name="White O."/>
            <person name="Eisen J.A."/>
            <person name="Salzberg S.L."/>
            <person name="Fraser C.M."/>
            <person name="Venter J.C."/>
        </authorList>
    </citation>
    <scope>NUCLEOTIDE SEQUENCE [LARGE SCALE GENOMIC DNA]</scope>
    <source>
        <strain>cv. Columbia</strain>
    </source>
</reference>
<feature type="coiled-coil region" evidence="1">
    <location>
        <begin position="46"/>
        <end position="111"/>
    </location>
</feature>
<sequence length="203" mass="23405">MALSSAFKERLDQMEFTRNQRLNLLQAEKELQVNKAQILASKHATIQSIERRCLMLEQKIAAQNLKITILRSNIDDLDSKYHSYIQQLRTLKIEVEELKELDEEREKYYKVKCSEMNEFMQNVERFRSENRLQIENLRNRIKESNMMNIGYILTIVFVGLILISAFVACFYCAKRLLKCCGGEEDSPATATASTSTSTSSASA</sequence>
<keyword evidence="2" id="KW-0472">Membrane</keyword>
<dbReference type="AlphaFoldDB" id="O64689"/>